<keyword evidence="1" id="KW-1133">Transmembrane helix</keyword>
<evidence type="ECO:0000313" key="2">
    <source>
        <dbReference type="EMBL" id="NYG38651.1"/>
    </source>
</evidence>
<evidence type="ECO:0008006" key="4">
    <source>
        <dbReference type="Google" id="ProtNLM"/>
    </source>
</evidence>
<name>A0A852XK09_9MICO</name>
<feature type="transmembrane region" description="Helical" evidence="1">
    <location>
        <begin position="107"/>
        <end position="126"/>
    </location>
</feature>
<comment type="caution">
    <text evidence="2">The sequence shown here is derived from an EMBL/GenBank/DDBJ whole genome shotgun (WGS) entry which is preliminary data.</text>
</comment>
<dbReference type="EMBL" id="JACBZX010000001">
    <property type="protein sequence ID" value="NYG38651.1"/>
    <property type="molecule type" value="Genomic_DNA"/>
</dbReference>
<reference evidence="2 3" key="1">
    <citation type="submission" date="2020-07" db="EMBL/GenBank/DDBJ databases">
        <title>Sequencing the genomes of 1000 actinobacteria strains.</title>
        <authorList>
            <person name="Klenk H.-P."/>
        </authorList>
    </citation>
    <scope>NUCLEOTIDE SEQUENCE [LARGE SCALE GENOMIC DNA]</scope>
    <source>
        <strain evidence="2 3">DSM 24723</strain>
    </source>
</reference>
<dbReference type="Proteomes" id="UP000592181">
    <property type="component" value="Unassembled WGS sequence"/>
</dbReference>
<feature type="transmembrane region" description="Helical" evidence="1">
    <location>
        <begin position="81"/>
        <end position="101"/>
    </location>
</feature>
<dbReference type="RefSeq" id="WP_179463809.1">
    <property type="nucleotide sequence ID" value="NZ_JACBZX010000001.1"/>
</dbReference>
<accession>A0A852XK09</accession>
<proteinExistence type="predicted"/>
<dbReference type="AlphaFoldDB" id="A0A852XK09"/>
<sequence length="140" mass="14420">MAPFATSRPADSPLTTGALALIGLLTATPALALVAPDQLASYGVVDPDAVTTTLLQHRGALQLVLGGALVWAAVRPDVRRPVVLAAVLAKGVFLGLTLARPQVREDVSPVALTFDAVSIAVLLLFLRRPGILARDAGRAA</sequence>
<keyword evidence="3" id="KW-1185">Reference proteome</keyword>
<keyword evidence="1" id="KW-0472">Membrane</keyword>
<evidence type="ECO:0000313" key="3">
    <source>
        <dbReference type="Proteomes" id="UP000592181"/>
    </source>
</evidence>
<keyword evidence="1" id="KW-0812">Transmembrane</keyword>
<feature type="transmembrane region" description="Helical" evidence="1">
    <location>
        <begin position="56"/>
        <end position="74"/>
    </location>
</feature>
<organism evidence="2 3">
    <name type="scientific">Janibacter alkaliphilus</name>
    <dbReference type="NCBI Taxonomy" id="1069963"/>
    <lineage>
        <taxon>Bacteria</taxon>
        <taxon>Bacillati</taxon>
        <taxon>Actinomycetota</taxon>
        <taxon>Actinomycetes</taxon>
        <taxon>Micrococcales</taxon>
        <taxon>Intrasporangiaceae</taxon>
        <taxon>Janibacter</taxon>
    </lineage>
</organism>
<evidence type="ECO:0000256" key="1">
    <source>
        <dbReference type="SAM" id="Phobius"/>
    </source>
</evidence>
<gene>
    <name evidence="2" type="ORF">BJY28_003120</name>
</gene>
<protein>
    <recommendedName>
        <fullName evidence="4">DUF4345 domain-containing protein</fullName>
    </recommendedName>
</protein>